<reference evidence="2 3" key="2">
    <citation type="journal article" date="2010" name="Stand. Genomic Sci.">
        <title>Complete genome sequence of Xylanimonas cellulosilytica type strain (XIL07).</title>
        <authorList>
            <person name="Foster B."/>
            <person name="Pukall R."/>
            <person name="Abt B."/>
            <person name="Nolan M."/>
            <person name="Glavina Del Rio T."/>
            <person name="Chen F."/>
            <person name="Lucas S."/>
            <person name="Tice H."/>
            <person name="Pitluck S."/>
            <person name="Cheng J.-F."/>
            <person name="Chertkov O."/>
            <person name="Brettin T."/>
            <person name="Han C."/>
            <person name="Detter J.C."/>
            <person name="Bruce D."/>
            <person name="Goodwin L."/>
            <person name="Ivanova N."/>
            <person name="Mavromatis K."/>
            <person name="Pati A."/>
            <person name="Mikhailova N."/>
            <person name="Chen A."/>
            <person name="Palaniappan K."/>
            <person name="Land M."/>
            <person name="Hauser L."/>
            <person name="Chang Y.-J."/>
            <person name="Jeffries C.D."/>
            <person name="Chain P."/>
            <person name="Rohde M."/>
            <person name="Goeker M."/>
            <person name="Bristow J."/>
            <person name="Eisen J.A."/>
            <person name="Markowitz V."/>
            <person name="Hugenholtz P."/>
            <person name="Kyrpides N.C."/>
            <person name="Klenk H.-P."/>
            <person name="Lapidus A."/>
        </authorList>
    </citation>
    <scope>NUCLEOTIDE SEQUENCE [LARGE SCALE GENOMIC DNA]</scope>
    <source>
        <strain evidence="3">DSM 15894 / CECT 5975 / LMG 20990 / XIL07</strain>
    </source>
</reference>
<dbReference type="OrthoDB" id="3732531at2"/>
<sequence>MNQPDPFEHHPEHPKSAPPPPHPERSPLAVHRDPSQSVRVSPAAAPSSSAAEGKPGMAWVRLADLPGQASGTVARRGVDLFSELVRRGRRAPVIATRNAAHRVRTSPVVHRLTRRSPSAAPSGEALGQ</sequence>
<evidence type="ECO:0000313" key="3">
    <source>
        <dbReference type="Proteomes" id="UP000002255"/>
    </source>
</evidence>
<feature type="compositionally biased region" description="Low complexity" evidence="1">
    <location>
        <begin position="41"/>
        <end position="51"/>
    </location>
</feature>
<evidence type="ECO:0000313" key="2">
    <source>
        <dbReference type="EMBL" id="ACZ29863.1"/>
    </source>
</evidence>
<feature type="compositionally biased region" description="Basic and acidic residues" evidence="1">
    <location>
        <begin position="1"/>
        <end position="15"/>
    </location>
</feature>
<dbReference type="Proteomes" id="UP000002255">
    <property type="component" value="Chromosome"/>
</dbReference>
<dbReference type="EMBL" id="CP001821">
    <property type="protein sequence ID" value="ACZ29863.1"/>
    <property type="molecule type" value="Genomic_DNA"/>
</dbReference>
<dbReference type="AlphaFoldDB" id="D1BY20"/>
<feature type="region of interest" description="Disordered" evidence="1">
    <location>
        <begin position="1"/>
        <end position="55"/>
    </location>
</feature>
<dbReference type="STRING" id="446471.Xcel_0828"/>
<dbReference type="KEGG" id="xce:Xcel_0828"/>
<accession>D1BY20</accession>
<dbReference type="RefSeq" id="WP_012877605.1">
    <property type="nucleotide sequence ID" value="NC_013530.1"/>
</dbReference>
<dbReference type="HOGENOM" id="CLU_1958728_0_0_11"/>
<feature type="compositionally biased region" description="Basic and acidic residues" evidence="1">
    <location>
        <begin position="22"/>
        <end position="34"/>
    </location>
</feature>
<feature type="region of interest" description="Disordered" evidence="1">
    <location>
        <begin position="102"/>
        <end position="128"/>
    </location>
</feature>
<proteinExistence type="predicted"/>
<organism evidence="2 3">
    <name type="scientific">Xylanimonas cellulosilytica (strain DSM 15894 / JCM 12276 / CECT 5975 / KCTC 9989 / LMG 20990 / NBRC 107835 / XIL07)</name>
    <dbReference type="NCBI Taxonomy" id="446471"/>
    <lineage>
        <taxon>Bacteria</taxon>
        <taxon>Bacillati</taxon>
        <taxon>Actinomycetota</taxon>
        <taxon>Actinomycetes</taxon>
        <taxon>Micrococcales</taxon>
        <taxon>Promicromonosporaceae</taxon>
        <taxon>Xylanimonas</taxon>
    </lineage>
</organism>
<keyword evidence="3" id="KW-1185">Reference proteome</keyword>
<reference evidence="3" key="1">
    <citation type="submission" date="2009-11" db="EMBL/GenBank/DDBJ databases">
        <title>The complete chromosome of Xylanimonas cellulosilytica DSM 15894.</title>
        <authorList>
            <consortium name="US DOE Joint Genome Institute (JGI-PGF)"/>
            <person name="Lucas S."/>
            <person name="Copeland A."/>
            <person name="Lapidus A."/>
            <person name="Glavina del Rio T."/>
            <person name="Dalin E."/>
            <person name="Tice H."/>
            <person name="Bruce D."/>
            <person name="Goodwin L."/>
            <person name="Pitluck S."/>
            <person name="Kyrpides N."/>
            <person name="Mavromatis K."/>
            <person name="Ivanova N."/>
            <person name="Mikhailova N."/>
            <person name="Foster B."/>
            <person name="Clum A."/>
            <person name="Brettin T."/>
            <person name="Detter J.C."/>
            <person name="Han C."/>
            <person name="Larimer F."/>
            <person name="Land M."/>
            <person name="Hauser L."/>
            <person name="Markowitz V."/>
            <person name="Cheng J.F."/>
            <person name="Hugenholtz P."/>
            <person name="Woyke T."/>
            <person name="Wu D."/>
            <person name="Gehrich-Schroeter G."/>
            <person name="Schneider S."/>
            <person name="Pukall S.R."/>
            <person name="Klenk H.P."/>
            <person name="Eisen J.A."/>
        </authorList>
    </citation>
    <scope>NUCLEOTIDE SEQUENCE [LARGE SCALE GENOMIC DNA]</scope>
    <source>
        <strain evidence="3">DSM 15894 / CECT 5975 / LMG 20990 / XIL07</strain>
    </source>
</reference>
<gene>
    <name evidence="2" type="ordered locus">Xcel_0828</name>
</gene>
<protein>
    <submittedName>
        <fullName evidence="2">Uncharacterized protein</fullName>
    </submittedName>
</protein>
<evidence type="ECO:0000256" key="1">
    <source>
        <dbReference type="SAM" id="MobiDB-lite"/>
    </source>
</evidence>
<name>D1BY20_XYLCX</name>